<dbReference type="EMBL" id="MU839830">
    <property type="protein sequence ID" value="KAK1757471.1"/>
    <property type="molecule type" value="Genomic_DNA"/>
</dbReference>
<dbReference type="AlphaFoldDB" id="A0AAJ0BFU5"/>
<feature type="compositionally biased region" description="Polar residues" evidence="1">
    <location>
        <begin position="120"/>
        <end position="137"/>
    </location>
</feature>
<sequence length="290" mass="31631">MQLIYSATSHFGFSHALRLPARSNRERTTWIACCCQPKRWIPGAWAASRCRSCVPWYVRKDSHRPALGVGGFLVSEGGVLGRMTYMLQGPWHGNLPSWWAWGGESTSQRRAEREGRRQSNRCTSGKQGVSRLGSCNDSCKSNNSERALPVGGGTGSGGGVSWGVQIVEAMELEGWKPTAKVSVRLAHHSCWMPGKGYACPFWWMTERKAAWWLPPGRPATRPCACPGPWCVDCKPGPAHDLGHHQRCGGDALSGGLLPQICLESFPRTLTPSSLAQGLSQPSTVRSLHGP</sequence>
<gene>
    <name evidence="2" type="ORF">QBC47DRAFT_157086</name>
</gene>
<protein>
    <submittedName>
        <fullName evidence="2">Uncharacterized protein</fullName>
    </submittedName>
</protein>
<dbReference type="Proteomes" id="UP001239445">
    <property type="component" value="Unassembled WGS sequence"/>
</dbReference>
<feature type="region of interest" description="Disordered" evidence="1">
    <location>
        <begin position="109"/>
        <end position="137"/>
    </location>
</feature>
<evidence type="ECO:0000256" key="1">
    <source>
        <dbReference type="SAM" id="MobiDB-lite"/>
    </source>
</evidence>
<evidence type="ECO:0000313" key="3">
    <source>
        <dbReference type="Proteomes" id="UP001239445"/>
    </source>
</evidence>
<comment type="caution">
    <text evidence="2">The sequence shown here is derived from an EMBL/GenBank/DDBJ whole genome shotgun (WGS) entry which is preliminary data.</text>
</comment>
<reference evidence="2" key="1">
    <citation type="submission" date="2023-06" db="EMBL/GenBank/DDBJ databases">
        <title>Genome-scale phylogeny and comparative genomics of the fungal order Sordariales.</title>
        <authorList>
            <consortium name="Lawrence Berkeley National Laboratory"/>
            <person name="Hensen N."/>
            <person name="Bonometti L."/>
            <person name="Westerberg I."/>
            <person name="Brannstrom I.O."/>
            <person name="Guillou S."/>
            <person name="Cros-Aarteil S."/>
            <person name="Calhoun S."/>
            <person name="Haridas S."/>
            <person name="Kuo A."/>
            <person name="Mondo S."/>
            <person name="Pangilinan J."/>
            <person name="Riley R."/>
            <person name="Labutti K."/>
            <person name="Andreopoulos B."/>
            <person name="Lipzen A."/>
            <person name="Chen C."/>
            <person name="Yanf M."/>
            <person name="Daum C."/>
            <person name="Ng V."/>
            <person name="Clum A."/>
            <person name="Steindorff A."/>
            <person name="Ohm R."/>
            <person name="Martin F."/>
            <person name="Silar P."/>
            <person name="Natvig D."/>
            <person name="Lalanne C."/>
            <person name="Gautier V."/>
            <person name="Ament-Velasquez S.L."/>
            <person name="Kruys A."/>
            <person name="Hutchinson M.I."/>
            <person name="Powell A.J."/>
            <person name="Barry K."/>
            <person name="Miller A.N."/>
            <person name="Grigoriev I.V."/>
            <person name="Debuchy R."/>
            <person name="Gladieux P."/>
            <person name="Thoren M.H."/>
            <person name="Johannesson H."/>
        </authorList>
    </citation>
    <scope>NUCLEOTIDE SEQUENCE</scope>
    <source>
        <strain evidence="2">PSN4</strain>
    </source>
</reference>
<keyword evidence="3" id="KW-1185">Reference proteome</keyword>
<name>A0AAJ0BFU5_9PEZI</name>
<organism evidence="2 3">
    <name type="scientific">Echria macrotheca</name>
    <dbReference type="NCBI Taxonomy" id="438768"/>
    <lineage>
        <taxon>Eukaryota</taxon>
        <taxon>Fungi</taxon>
        <taxon>Dikarya</taxon>
        <taxon>Ascomycota</taxon>
        <taxon>Pezizomycotina</taxon>
        <taxon>Sordariomycetes</taxon>
        <taxon>Sordariomycetidae</taxon>
        <taxon>Sordariales</taxon>
        <taxon>Schizotheciaceae</taxon>
        <taxon>Echria</taxon>
    </lineage>
</organism>
<evidence type="ECO:0000313" key="2">
    <source>
        <dbReference type="EMBL" id="KAK1757471.1"/>
    </source>
</evidence>
<proteinExistence type="predicted"/>
<accession>A0AAJ0BFU5</accession>